<gene>
    <name evidence="3" type="ORF">D7S89_02805</name>
</gene>
<protein>
    <submittedName>
        <fullName evidence="3">AsmA family protein</fullName>
    </submittedName>
</protein>
<dbReference type="Proteomes" id="UP000280434">
    <property type="component" value="Unassembled WGS sequence"/>
</dbReference>
<comment type="caution">
    <text evidence="3">The sequence shown here is derived from an EMBL/GenBank/DDBJ whole genome shotgun (WGS) entry which is preliminary data.</text>
</comment>
<keyword evidence="1" id="KW-0472">Membrane</keyword>
<dbReference type="Pfam" id="PF05170">
    <property type="entry name" value="AsmA"/>
    <property type="match status" value="1"/>
</dbReference>
<reference evidence="3 4" key="1">
    <citation type="submission" date="2018-10" db="EMBL/GenBank/DDBJ databases">
        <title>Paraburkholderia sp. 7MK8-2, isolated from soil.</title>
        <authorList>
            <person name="Gao Z.-H."/>
            <person name="Qiu L.-H."/>
        </authorList>
    </citation>
    <scope>NUCLEOTIDE SEQUENCE [LARGE SCALE GENOMIC DNA]</scope>
    <source>
        <strain evidence="3 4">7MK8-2</strain>
    </source>
</reference>
<dbReference type="InterPro" id="IPR007844">
    <property type="entry name" value="AsmA"/>
</dbReference>
<keyword evidence="1" id="KW-0812">Transmembrane</keyword>
<evidence type="ECO:0000313" key="4">
    <source>
        <dbReference type="Proteomes" id="UP000280434"/>
    </source>
</evidence>
<organism evidence="3 4">
    <name type="scientific">Trinickia fusca</name>
    <dbReference type="NCBI Taxonomy" id="2419777"/>
    <lineage>
        <taxon>Bacteria</taxon>
        <taxon>Pseudomonadati</taxon>
        <taxon>Pseudomonadota</taxon>
        <taxon>Betaproteobacteria</taxon>
        <taxon>Burkholderiales</taxon>
        <taxon>Burkholderiaceae</taxon>
        <taxon>Trinickia</taxon>
    </lineage>
</organism>
<evidence type="ECO:0000313" key="3">
    <source>
        <dbReference type="EMBL" id="RKP52831.1"/>
    </source>
</evidence>
<evidence type="ECO:0000259" key="2">
    <source>
        <dbReference type="Pfam" id="PF05170"/>
    </source>
</evidence>
<dbReference type="OrthoDB" id="5749006at2"/>
<dbReference type="GO" id="GO:0005886">
    <property type="term" value="C:plasma membrane"/>
    <property type="evidence" value="ECO:0007669"/>
    <property type="project" value="TreeGrafter"/>
</dbReference>
<keyword evidence="4" id="KW-1185">Reference proteome</keyword>
<dbReference type="GO" id="GO:0090313">
    <property type="term" value="P:regulation of protein targeting to membrane"/>
    <property type="evidence" value="ECO:0007669"/>
    <property type="project" value="TreeGrafter"/>
</dbReference>
<dbReference type="EMBL" id="RBZV01000001">
    <property type="protein sequence ID" value="RKP52831.1"/>
    <property type="molecule type" value="Genomic_DNA"/>
</dbReference>
<feature type="transmembrane region" description="Helical" evidence="1">
    <location>
        <begin position="14"/>
        <end position="34"/>
    </location>
</feature>
<proteinExistence type="predicted"/>
<name>A0A494XT60_9BURK</name>
<evidence type="ECO:0000256" key="1">
    <source>
        <dbReference type="SAM" id="Phobius"/>
    </source>
</evidence>
<dbReference type="PANTHER" id="PTHR30441">
    <property type="entry name" value="DUF748 DOMAIN-CONTAINING PROTEIN"/>
    <property type="match status" value="1"/>
</dbReference>
<dbReference type="PANTHER" id="PTHR30441:SF9">
    <property type="entry name" value="ASMA FAMILY PROTEIN YHJG"/>
    <property type="match status" value="1"/>
</dbReference>
<dbReference type="RefSeq" id="WP_121276030.1">
    <property type="nucleotide sequence ID" value="NZ_RBZV01000001.1"/>
</dbReference>
<accession>A0A494XT60</accession>
<dbReference type="InterPro" id="IPR052894">
    <property type="entry name" value="AsmA-related"/>
</dbReference>
<dbReference type="AlphaFoldDB" id="A0A494XT60"/>
<sequence>MPSDRSIGRTIGRIAIWTFACLALVVAVLVVFIAKFDWNRARPWIDDKASQALGRPFAINGDLRVAWQRPPGEQGGRAWVPWPRLTAYRITLGNPPWTHTAQFATFDAISFEIEALPLLAHRIVVPSIDLVNPSIDLERLADGRDNWTFTLPESTQPSRWTLRLSDLSFAKGQITLADAMKKVTLRIGVDTLGQPLAIGDVLKQQEASAHSAAAQVVGARGASQLAAQTASAASAASAAGAAPGAPARPHAPQSYALGWSARGTYRDTRVQGSGKIGSVLALRDASRPFPLAADVKIGDTRLALVGTLTDPAHLAALDLRVWFEGASLSHLYPILGITLPDTPPYATDGHLVGRLQTGGNVFTYSGFAGRVGGSDLSGTLTFEAREPRPFLHGDIVSNLLRFADLAPIIGADTNASKARRGVSVRQPLDRVLPVETFHTDRWRAIDTDVTFTGRRLLKDPRLPITDLNAHVVVKDGVLTFDPLRFGVAGGTLASQWRLDGSTVPLKARMTMTARHLKLKQLFPTEKTMQSALGEINGDAQLTALGNSPAALGATADGEVKALVTQGTVSRLLMEEAGLNVANVLYEKLFGEREVNIHCAAADFVATHGVLDARTFAFDTDDGVIVVNGHVDLRDESLDLTVHPKTKGLRIFSLRSPLYAKGTLKHPDVGVDKGALALRAGAMVGLGLLTPFAALVPLIAPSHNQPTPCEALITQMQTPPRAGA</sequence>
<feature type="domain" description="AsmA" evidence="2">
    <location>
        <begin position="11"/>
        <end position="612"/>
    </location>
</feature>
<keyword evidence="1" id="KW-1133">Transmembrane helix</keyword>